<proteinExistence type="predicted"/>
<dbReference type="PANTHER" id="PTHR43861">
    <property type="entry name" value="TRANS-ACONITATE 2-METHYLTRANSFERASE-RELATED"/>
    <property type="match status" value="1"/>
</dbReference>
<reference evidence="1 2" key="2">
    <citation type="submission" date="2018-07" db="EMBL/GenBank/DDBJ databases">
        <title>Pontibacter sp. 2b14 genomic sequence and assembly.</title>
        <authorList>
            <person name="Du Z.-J."/>
        </authorList>
    </citation>
    <scope>NUCLEOTIDE SEQUENCE [LARGE SCALE GENOMIC DNA]</scope>
    <source>
        <strain evidence="1 2">2b14</strain>
    </source>
</reference>
<accession>A0A364RJ39</accession>
<keyword evidence="1" id="KW-0808">Transferase</keyword>
<dbReference type="Pfam" id="PF13489">
    <property type="entry name" value="Methyltransf_23"/>
    <property type="match status" value="1"/>
</dbReference>
<dbReference type="Gene3D" id="3.40.50.150">
    <property type="entry name" value="Vaccinia Virus protein VP39"/>
    <property type="match status" value="1"/>
</dbReference>
<keyword evidence="2" id="KW-1185">Reference proteome</keyword>
<dbReference type="SUPFAM" id="SSF53335">
    <property type="entry name" value="S-adenosyl-L-methionine-dependent methyltransferases"/>
    <property type="match status" value="1"/>
</dbReference>
<dbReference type="CDD" id="cd02440">
    <property type="entry name" value="AdoMet_MTases"/>
    <property type="match status" value="1"/>
</dbReference>
<dbReference type="Proteomes" id="UP000251692">
    <property type="component" value="Unassembled WGS sequence"/>
</dbReference>
<gene>
    <name evidence="1" type="ORF">DP923_04225</name>
</gene>
<protein>
    <submittedName>
        <fullName evidence="1">Methyltransferase</fullName>
    </submittedName>
</protein>
<sequence length="295" mass="33403">MSYERLENCPVCNKTEFRNFLVVTDNTVSKESFVIVECENCTFKFTNPRPDSASIGNYYESADYVSHSNTTNGIINKAYHVVRSITTKQKVELINRYSLAKGSILDYGCGTGKFLAACKKDGWEIRGVEPNAKAKAIASSETGEIIATDLQDIQGEKFEVITLWHVLEHIHTLNETIEELISLLQEDGTLIIAVPNADSHDAQQYKENWAAYDVPRHLYHFTQATMKRFLKKHKMKLEEALPMKFDAYYVSLLSEKQKDGKGNMLTSVLNGYKSNSYAAKHGNDYSSLIFVAKRK</sequence>
<evidence type="ECO:0000313" key="1">
    <source>
        <dbReference type="EMBL" id="RAU84258.1"/>
    </source>
</evidence>
<dbReference type="InterPro" id="IPR029063">
    <property type="entry name" value="SAM-dependent_MTases_sf"/>
</dbReference>
<dbReference type="RefSeq" id="WP_112304539.1">
    <property type="nucleotide sequence ID" value="NZ_QMDV01000001.1"/>
</dbReference>
<dbReference type="GO" id="GO:0008168">
    <property type="term" value="F:methyltransferase activity"/>
    <property type="evidence" value="ECO:0007669"/>
    <property type="project" value="UniProtKB-KW"/>
</dbReference>
<dbReference type="GO" id="GO:0032259">
    <property type="term" value="P:methylation"/>
    <property type="evidence" value="ECO:0007669"/>
    <property type="project" value="UniProtKB-KW"/>
</dbReference>
<comment type="caution">
    <text evidence="1">The sequence shown here is derived from an EMBL/GenBank/DDBJ whole genome shotgun (WGS) entry which is preliminary data.</text>
</comment>
<name>A0A364RJ39_9BACT</name>
<dbReference type="EMBL" id="QMDV01000001">
    <property type="protein sequence ID" value="RAU84258.1"/>
    <property type="molecule type" value="Genomic_DNA"/>
</dbReference>
<organism evidence="1 2">
    <name type="scientific">Pontibacter arcticus</name>
    <dbReference type="NCBI Taxonomy" id="2080288"/>
    <lineage>
        <taxon>Bacteria</taxon>
        <taxon>Pseudomonadati</taxon>
        <taxon>Bacteroidota</taxon>
        <taxon>Cytophagia</taxon>
        <taxon>Cytophagales</taxon>
        <taxon>Hymenobacteraceae</taxon>
        <taxon>Pontibacter</taxon>
    </lineage>
</organism>
<reference evidence="1 2" key="1">
    <citation type="submission" date="2018-06" db="EMBL/GenBank/DDBJ databases">
        <authorList>
            <person name="Liu Z.-W."/>
        </authorList>
    </citation>
    <scope>NUCLEOTIDE SEQUENCE [LARGE SCALE GENOMIC DNA]</scope>
    <source>
        <strain evidence="1 2">2b14</strain>
    </source>
</reference>
<dbReference type="OrthoDB" id="2370471at2"/>
<keyword evidence="1" id="KW-0489">Methyltransferase</keyword>
<dbReference type="AlphaFoldDB" id="A0A364RJ39"/>
<evidence type="ECO:0000313" key="2">
    <source>
        <dbReference type="Proteomes" id="UP000251692"/>
    </source>
</evidence>